<dbReference type="InterPro" id="IPR050578">
    <property type="entry name" value="MARVEL-CKLF_proteins"/>
</dbReference>
<keyword evidence="4 5" id="KW-0472">Membrane</keyword>
<evidence type="ECO:0000313" key="9">
    <source>
        <dbReference type="Proteomes" id="UP000593565"/>
    </source>
</evidence>
<dbReference type="PRINTS" id="PR01884">
    <property type="entry name" value="MALPROTEIN"/>
</dbReference>
<evidence type="ECO:0000313" key="8">
    <source>
        <dbReference type="EMBL" id="KAF4094421.1"/>
    </source>
</evidence>
<evidence type="ECO:0000256" key="2">
    <source>
        <dbReference type="ARBA" id="ARBA00022692"/>
    </source>
</evidence>
<feature type="transmembrane region" description="Helical" evidence="6">
    <location>
        <begin position="48"/>
        <end position="72"/>
    </location>
</feature>
<evidence type="ECO:0000256" key="3">
    <source>
        <dbReference type="ARBA" id="ARBA00022989"/>
    </source>
</evidence>
<dbReference type="InterPro" id="IPR008253">
    <property type="entry name" value="Marvel"/>
</dbReference>
<evidence type="ECO:0000256" key="1">
    <source>
        <dbReference type="ARBA" id="ARBA00004141"/>
    </source>
</evidence>
<dbReference type="PANTHER" id="PTHR22776:SF94">
    <property type="entry name" value="MAL, T CELL DIFFERENTIATION PROTEIN A"/>
    <property type="match status" value="1"/>
</dbReference>
<dbReference type="Pfam" id="PF01284">
    <property type="entry name" value="MARVEL"/>
    <property type="match status" value="1"/>
</dbReference>
<keyword evidence="3 6" id="KW-1133">Transmembrane helix</keyword>
<proteinExistence type="predicted"/>
<dbReference type="Proteomes" id="UP000593565">
    <property type="component" value="Unassembled WGS sequence"/>
</dbReference>
<keyword evidence="2 5" id="KW-0812">Transmembrane</keyword>
<evidence type="ECO:0000256" key="4">
    <source>
        <dbReference type="ARBA" id="ARBA00023136"/>
    </source>
</evidence>
<evidence type="ECO:0000256" key="6">
    <source>
        <dbReference type="SAM" id="Phobius"/>
    </source>
</evidence>
<comment type="subcellular location">
    <subcellularLocation>
        <location evidence="1">Membrane</location>
        <topology evidence="1">Multi-pass membrane protein</topology>
    </subcellularLocation>
</comment>
<evidence type="ECO:0000259" key="7">
    <source>
        <dbReference type="PROSITE" id="PS51225"/>
    </source>
</evidence>
<gene>
    <name evidence="8" type="ORF">AMELA_G00015150</name>
</gene>
<feature type="transmembrane region" description="Helical" evidence="6">
    <location>
        <begin position="140"/>
        <end position="162"/>
    </location>
</feature>
<feature type="transmembrane region" description="Helical" evidence="6">
    <location>
        <begin position="84"/>
        <end position="108"/>
    </location>
</feature>
<protein>
    <recommendedName>
        <fullName evidence="7">MARVEL domain-containing protein</fullName>
    </recommendedName>
</protein>
<dbReference type="GO" id="GO:0016020">
    <property type="term" value="C:membrane"/>
    <property type="evidence" value="ECO:0007669"/>
    <property type="project" value="UniProtKB-SubCell"/>
</dbReference>
<reference evidence="8 9" key="1">
    <citation type="submission" date="2020-02" db="EMBL/GenBank/DDBJ databases">
        <title>A chromosome-scale genome assembly of the black bullhead catfish (Ameiurus melas).</title>
        <authorList>
            <person name="Wen M."/>
            <person name="Zham M."/>
            <person name="Cabau C."/>
            <person name="Klopp C."/>
            <person name="Donnadieu C."/>
            <person name="Roques C."/>
            <person name="Bouchez O."/>
            <person name="Lampietro C."/>
            <person name="Jouanno E."/>
            <person name="Herpin A."/>
            <person name="Louis A."/>
            <person name="Berthelot C."/>
            <person name="Parey E."/>
            <person name="Roest-Crollius H."/>
            <person name="Braasch I."/>
            <person name="Postlethwait J."/>
            <person name="Robinson-Rechavi M."/>
            <person name="Echchiki A."/>
            <person name="Begum T."/>
            <person name="Montfort J."/>
            <person name="Schartl M."/>
            <person name="Bobe J."/>
            <person name="Guiguen Y."/>
        </authorList>
    </citation>
    <scope>NUCLEOTIDE SEQUENCE [LARGE SCALE GENOMIC DNA]</scope>
    <source>
        <strain evidence="8">M_S1</strain>
        <tissue evidence="8">Blood</tissue>
    </source>
</reference>
<dbReference type="PANTHER" id="PTHR22776">
    <property type="entry name" value="MARVEL-CONTAINING POTENTIAL LIPID RAFT-ASSOCIATED PROTEIN"/>
    <property type="match status" value="1"/>
</dbReference>
<comment type="caution">
    <text evidence="8">The sequence shown here is derived from an EMBL/GenBank/DDBJ whole genome shotgun (WGS) entry which is preliminary data.</text>
</comment>
<dbReference type="OrthoDB" id="9940869at2759"/>
<evidence type="ECO:0000256" key="5">
    <source>
        <dbReference type="PROSITE-ProRule" id="PRU00581"/>
    </source>
</evidence>
<dbReference type="GO" id="GO:0042552">
    <property type="term" value="P:myelination"/>
    <property type="evidence" value="ECO:0007669"/>
    <property type="project" value="TreeGrafter"/>
</dbReference>
<dbReference type="PROSITE" id="PS51225">
    <property type="entry name" value="MARVEL"/>
    <property type="match status" value="1"/>
</dbReference>
<feature type="transmembrane region" description="Helical" evidence="6">
    <location>
        <begin position="21"/>
        <end position="42"/>
    </location>
</feature>
<feature type="domain" description="MARVEL" evidence="7">
    <location>
        <begin position="13"/>
        <end position="165"/>
    </location>
</feature>
<dbReference type="AlphaFoldDB" id="A0A7J6BJS4"/>
<keyword evidence="9" id="KW-1185">Reference proteome</keyword>
<sequence length="167" mass="18135">MASAATMPSGMAICCSIPDMLFLPELVFGGLVWILVACTYVNPANPQGYVMAVSLFCFCLSFIWMMVFLCGSHNNKSSWAAADVLYHGLAAILYLSASVLLALVTIGWGNLNAVLGGVLNFLGTSQNADIDILKIYRLDISAVVFSFITTLLYTIHTIFSGIRWKSF</sequence>
<accession>A0A7J6BJS4</accession>
<dbReference type="GO" id="GO:0019911">
    <property type="term" value="F:structural constituent of myelin sheath"/>
    <property type="evidence" value="ECO:0007669"/>
    <property type="project" value="TreeGrafter"/>
</dbReference>
<dbReference type="EMBL" id="JAAGNN010000001">
    <property type="protein sequence ID" value="KAF4094421.1"/>
    <property type="molecule type" value="Genomic_DNA"/>
</dbReference>
<name>A0A7J6BJS4_AMEME</name>
<organism evidence="8 9">
    <name type="scientific">Ameiurus melas</name>
    <name type="common">Black bullhead</name>
    <name type="synonym">Silurus melas</name>
    <dbReference type="NCBI Taxonomy" id="219545"/>
    <lineage>
        <taxon>Eukaryota</taxon>
        <taxon>Metazoa</taxon>
        <taxon>Chordata</taxon>
        <taxon>Craniata</taxon>
        <taxon>Vertebrata</taxon>
        <taxon>Euteleostomi</taxon>
        <taxon>Actinopterygii</taxon>
        <taxon>Neopterygii</taxon>
        <taxon>Teleostei</taxon>
        <taxon>Ostariophysi</taxon>
        <taxon>Siluriformes</taxon>
        <taxon>Ictaluridae</taxon>
        <taxon>Ameiurus</taxon>
    </lineage>
</organism>
<dbReference type="InterPro" id="IPR013295">
    <property type="entry name" value="MAL"/>
</dbReference>